<dbReference type="SUPFAM" id="SSF48264">
    <property type="entry name" value="Cytochrome P450"/>
    <property type="match status" value="1"/>
</dbReference>
<protein>
    <recommendedName>
        <fullName evidence="8">Cytochrome P450</fullName>
    </recommendedName>
</protein>
<keyword evidence="3 4" id="KW-0349">Heme</keyword>
<dbReference type="PRINTS" id="PR00385">
    <property type="entry name" value="P450"/>
</dbReference>
<evidence type="ECO:0000313" key="7">
    <source>
        <dbReference type="Proteomes" id="UP000030762"/>
    </source>
</evidence>
<dbReference type="InterPro" id="IPR001128">
    <property type="entry name" value="Cyt_P450"/>
</dbReference>
<evidence type="ECO:0000256" key="5">
    <source>
        <dbReference type="SAM" id="Phobius"/>
    </source>
</evidence>
<comment type="similarity">
    <text evidence="2 4">Belongs to the cytochrome P450 family.</text>
</comment>
<evidence type="ECO:0000256" key="4">
    <source>
        <dbReference type="RuleBase" id="RU000461"/>
    </source>
</evidence>
<dbReference type="GO" id="GO:0016705">
    <property type="term" value="F:oxidoreductase activity, acting on paired donors, with incorporation or reduction of molecular oxygen"/>
    <property type="evidence" value="ECO:0007669"/>
    <property type="project" value="InterPro"/>
</dbReference>
<evidence type="ECO:0000256" key="1">
    <source>
        <dbReference type="ARBA" id="ARBA00001971"/>
    </source>
</evidence>
<evidence type="ECO:0000313" key="6">
    <source>
        <dbReference type="EMBL" id="EQC39522.1"/>
    </source>
</evidence>
<dbReference type="Proteomes" id="UP000030762">
    <property type="component" value="Unassembled WGS sequence"/>
</dbReference>
<dbReference type="STRING" id="1156394.T0S9T5"/>
<reference evidence="6 7" key="1">
    <citation type="submission" date="2012-04" db="EMBL/GenBank/DDBJ databases">
        <title>The Genome Sequence of Saprolegnia declina VS20.</title>
        <authorList>
            <consortium name="The Broad Institute Genome Sequencing Platform"/>
            <person name="Russ C."/>
            <person name="Nusbaum C."/>
            <person name="Tyler B."/>
            <person name="van West P."/>
            <person name="Dieguez-Uribeondo J."/>
            <person name="de Bruijn I."/>
            <person name="Tripathy S."/>
            <person name="Jiang R."/>
            <person name="Young S.K."/>
            <person name="Zeng Q."/>
            <person name="Gargeya S."/>
            <person name="Fitzgerald M."/>
            <person name="Haas B."/>
            <person name="Abouelleil A."/>
            <person name="Alvarado L."/>
            <person name="Arachchi H.M."/>
            <person name="Berlin A."/>
            <person name="Chapman S.B."/>
            <person name="Goldberg J."/>
            <person name="Griggs A."/>
            <person name="Gujja S."/>
            <person name="Hansen M."/>
            <person name="Howarth C."/>
            <person name="Imamovic A."/>
            <person name="Larimer J."/>
            <person name="McCowen C."/>
            <person name="Montmayeur A."/>
            <person name="Murphy C."/>
            <person name="Neiman D."/>
            <person name="Pearson M."/>
            <person name="Priest M."/>
            <person name="Roberts A."/>
            <person name="Saif S."/>
            <person name="Shea T."/>
            <person name="Sisk P."/>
            <person name="Sykes S."/>
            <person name="Wortman J."/>
            <person name="Nusbaum C."/>
            <person name="Birren B."/>
        </authorList>
    </citation>
    <scope>NUCLEOTIDE SEQUENCE [LARGE SCALE GENOMIC DNA]</scope>
    <source>
        <strain evidence="6 7">VS20</strain>
    </source>
</reference>
<keyword evidence="5" id="KW-0812">Transmembrane</keyword>
<dbReference type="GeneID" id="19943687"/>
<name>T0S9T5_SAPDV</name>
<sequence length="514" mass="56605">MMLADVANVVLPLLLAVVVPLMIAYVMLCPVDHRFSYARLPGPEPSHWLLGNARDVFQTRWSEGSFPEPGLSWLKKYGAAYYVRVLHIHRIALADPVGLKHVLVTNAKQFPRNNLSRAFLTKLVQGVGLLSAEGDDHAAMRRMLNPHFSHTNLKSFVPLFAAHARHLLSQWAADKLIDTNAPVNLYTYFAKLTLDIIGISAFGYDFGAIAGTNEAESSAYNDAKLPATLFTILGTAYVPGWRYLPLPGFARRRAARDTLMTIALRVIEAKMAAPAVDPPRDLLDRMLVAGPDMSATDARAHVFTFMQAGHETTSNTLCWVVALLSQHPAIEMAVRAECQAALQQCPDGFTAEGLAHIPLLTAVIQETLRIYPTVINLAARGVTKDEVVPLSDGSQLHVPKSAMVWVDVAAIHRNPAYWTRPDEFVPDRFIEGTDIHSADLHLRGGKGHTFFYFPFSAGEKNCIGHRFATMELQTILVHVLSSVRFAVTPAAVLHPKRQVGTITPVLLETTIHSI</sequence>
<keyword evidence="3 4" id="KW-0479">Metal-binding</keyword>
<dbReference type="OMA" id="WKHQRRT"/>
<dbReference type="EMBL" id="JH767138">
    <property type="protein sequence ID" value="EQC39522.1"/>
    <property type="molecule type" value="Genomic_DNA"/>
</dbReference>
<evidence type="ECO:0008006" key="8">
    <source>
        <dbReference type="Google" id="ProtNLM"/>
    </source>
</evidence>
<dbReference type="VEuPathDB" id="FungiDB:SDRG_02960"/>
<dbReference type="PANTHER" id="PTHR24305">
    <property type="entry name" value="CYTOCHROME P450"/>
    <property type="match status" value="1"/>
</dbReference>
<evidence type="ECO:0000256" key="2">
    <source>
        <dbReference type="ARBA" id="ARBA00010617"/>
    </source>
</evidence>
<keyword evidence="3 4" id="KW-0408">Iron</keyword>
<dbReference type="GO" id="GO:0005506">
    <property type="term" value="F:iron ion binding"/>
    <property type="evidence" value="ECO:0007669"/>
    <property type="project" value="InterPro"/>
</dbReference>
<dbReference type="PANTHER" id="PTHR24305:SF166">
    <property type="entry name" value="CYTOCHROME P450 12A4, MITOCHONDRIAL-RELATED"/>
    <property type="match status" value="1"/>
</dbReference>
<dbReference type="PRINTS" id="PR00463">
    <property type="entry name" value="EP450I"/>
</dbReference>
<dbReference type="Pfam" id="PF00067">
    <property type="entry name" value="p450"/>
    <property type="match status" value="1"/>
</dbReference>
<dbReference type="InterPro" id="IPR002401">
    <property type="entry name" value="Cyt_P450_E_grp-I"/>
</dbReference>
<dbReference type="eggNOG" id="KOG0157">
    <property type="taxonomic scope" value="Eukaryota"/>
</dbReference>
<dbReference type="InterPro" id="IPR036396">
    <property type="entry name" value="Cyt_P450_sf"/>
</dbReference>
<dbReference type="RefSeq" id="XP_008606794.1">
    <property type="nucleotide sequence ID" value="XM_008608572.1"/>
</dbReference>
<dbReference type="PROSITE" id="PS00086">
    <property type="entry name" value="CYTOCHROME_P450"/>
    <property type="match status" value="1"/>
</dbReference>
<organism evidence="6 7">
    <name type="scientific">Saprolegnia diclina (strain VS20)</name>
    <dbReference type="NCBI Taxonomy" id="1156394"/>
    <lineage>
        <taxon>Eukaryota</taxon>
        <taxon>Sar</taxon>
        <taxon>Stramenopiles</taxon>
        <taxon>Oomycota</taxon>
        <taxon>Saprolegniomycetes</taxon>
        <taxon>Saprolegniales</taxon>
        <taxon>Saprolegniaceae</taxon>
        <taxon>Saprolegnia</taxon>
    </lineage>
</organism>
<dbReference type="AlphaFoldDB" id="T0S9T5"/>
<feature type="transmembrane region" description="Helical" evidence="5">
    <location>
        <begin position="6"/>
        <end position="28"/>
    </location>
</feature>
<dbReference type="OrthoDB" id="6480556at2759"/>
<dbReference type="InterPro" id="IPR017972">
    <property type="entry name" value="Cyt_P450_CS"/>
</dbReference>
<dbReference type="GO" id="GO:0004497">
    <property type="term" value="F:monooxygenase activity"/>
    <property type="evidence" value="ECO:0007669"/>
    <property type="project" value="UniProtKB-KW"/>
</dbReference>
<dbReference type="InParanoid" id="T0S9T5"/>
<keyword evidence="5" id="KW-1133">Transmembrane helix</keyword>
<feature type="binding site" description="axial binding residue" evidence="3">
    <location>
        <position position="462"/>
    </location>
    <ligand>
        <name>heme</name>
        <dbReference type="ChEBI" id="CHEBI:30413"/>
    </ligand>
    <ligandPart>
        <name>Fe</name>
        <dbReference type="ChEBI" id="CHEBI:18248"/>
    </ligandPart>
</feature>
<accession>T0S9T5</accession>
<gene>
    <name evidence="6" type="ORF">SDRG_02960</name>
</gene>
<keyword evidence="4" id="KW-0503">Monooxygenase</keyword>
<evidence type="ECO:0000256" key="3">
    <source>
        <dbReference type="PIRSR" id="PIRSR602401-1"/>
    </source>
</evidence>
<dbReference type="InterPro" id="IPR050121">
    <property type="entry name" value="Cytochrome_P450_monoxygenase"/>
</dbReference>
<dbReference type="GO" id="GO:0020037">
    <property type="term" value="F:heme binding"/>
    <property type="evidence" value="ECO:0007669"/>
    <property type="project" value="InterPro"/>
</dbReference>
<keyword evidence="5" id="KW-0472">Membrane</keyword>
<dbReference type="Gene3D" id="1.10.630.10">
    <property type="entry name" value="Cytochrome P450"/>
    <property type="match status" value="1"/>
</dbReference>
<keyword evidence="7" id="KW-1185">Reference proteome</keyword>
<proteinExistence type="inferred from homology"/>
<keyword evidence="4" id="KW-0560">Oxidoreductase</keyword>
<comment type="cofactor">
    <cofactor evidence="1 3">
        <name>heme</name>
        <dbReference type="ChEBI" id="CHEBI:30413"/>
    </cofactor>
</comment>